<dbReference type="AlphaFoldDB" id="A0AAU7SWB1"/>
<reference evidence="3" key="1">
    <citation type="submission" date="2024-06" db="EMBL/GenBank/DDBJ databases">
        <authorList>
            <person name="Song Z."/>
        </authorList>
    </citation>
    <scope>NUCLEOTIDE SEQUENCE</scope>
    <source>
        <strain evidence="3">A1-4-2</strain>
    </source>
</reference>
<keyword evidence="1" id="KW-0472">Membrane</keyword>
<dbReference type="RefSeq" id="WP_086195305.1">
    <property type="nucleotide sequence ID" value="NZ_CP157981.1"/>
</dbReference>
<keyword evidence="1" id="KW-0812">Transmembrane</keyword>
<accession>A0AAU7SWB1</accession>
<sequence length="81" mass="9497">MAHIQKFVNNNQRMFKKTFSYYIMHITIAMLVGYFVTGSIWMAVTLSLLEPTIQAIAFFFHEKIWEAKPAQRQNSNNNIVI</sequence>
<evidence type="ECO:0000313" key="3">
    <source>
        <dbReference type="EMBL" id="XBU15316.1"/>
    </source>
</evidence>
<feature type="transmembrane region" description="Helical" evidence="1">
    <location>
        <begin position="21"/>
        <end position="44"/>
    </location>
</feature>
<name>A0AAU7SWB1_9GAMM</name>
<organism evidence="3">
    <name type="scientific">Acinetobacter sp. A1-4-2</name>
    <dbReference type="NCBI Taxonomy" id="3156489"/>
    <lineage>
        <taxon>Bacteria</taxon>
        <taxon>Pseudomonadati</taxon>
        <taxon>Pseudomonadota</taxon>
        <taxon>Gammaproteobacteria</taxon>
        <taxon>Moraxellales</taxon>
        <taxon>Moraxellaceae</taxon>
        <taxon>Acinetobacter</taxon>
    </lineage>
</organism>
<dbReference type="EMBL" id="CP157981">
    <property type="protein sequence ID" value="XBU15316.1"/>
    <property type="molecule type" value="Genomic_DNA"/>
</dbReference>
<feature type="domain" description="DUF2061" evidence="2">
    <location>
        <begin position="17"/>
        <end position="66"/>
    </location>
</feature>
<dbReference type="InterPro" id="IPR018638">
    <property type="entry name" value="DUF2061_membrane"/>
</dbReference>
<evidence type="ECO:0000259" key="2">
    <source>
        <dbReference type="Pfam" id="PF09834"/>
    </source>
</evidence>
<gene>
    <name evidence="3" type="ORF">ABJ384_12805</name>
</gene>
<dbReference type="Pfam" id="PF09834">
    <property type="entry name" value="DUF2061"/>
    <property type="match status" value="1"/>
</dbReference>
<evidence type="ECO:0000256" key="1">
    <source>
        <dbReference type="SAM" id="Phobius"/>
    </source>
</evidence>
<proteinExistence type="predicted"/>
<protein>
    <submittedName>
        <fullName evidence="3">DUF2061 domain-containing protein</fullName>
    </submittedName>
</protein>
<keyword evidence="1" id="KW-1133">Transmembrane helix</keyword>